<dbReference type="EMBL" id="SEOQ01000542">
    <property type="protein sequence ID" value="TFY60814.1"/>
    <property type="molecule type" value="Genomic_DNA"/>
</dbReference>
<evidence type="ECO:0000313" key="3">
    <source>
        <dbReference type="Proteomes" id="UP000298327"/>
    </source>
</evidence>
<accession>A0A4Y9YE47</accession>
<keyword evidence="1" id="KW-0812">Transmembrane</keyword>
<organism evidence="2 3">
    <name type="scientific">Dentipellis fragilis</name>
    <dbReference type="NCBI Taxonomy" id="205917"/>
    <lineage>
        <taxon>Eukaryota</taxon>
        <taxon>Fungi</taxon>
        <taxon>Dikarya</taxon>
        <taxon>Basidiomycota</taxon>
        <taxon>Agaricomycotina</taxon>
        <taxon>Agaricomycetes</taxon>
        <taxon>Russulales</taxon>
        <taxon>Hericiaceae</taxon>
        <taxon>Dentipellis</taxon>
    </lineage>
</organism>
<feature type="transmembrane region" description="Helical" evidence="1">
    <location>
        <begin position="60"/>
        <end position="93"/>
    </location>
</feature>
<reference evidence="2 3" key="1">
    <citation type="submission" date="2019-02" db="EMBL/GenBank/DDBJ databases">
        <title>Genome sequencing of the rare red list fungi Dentipellis fragilis.</title>
        <authorList>
            <person name="Buettner E."/>
            <person name="Kellner H."/>
        </authorList>
    </citation>
    <scope>NUCLEOTIDE SEQUENCE [LARGE SCALE GENOMIC DNA]</scope>
    <source>
        <strain evidence="2 3">DSM 105465</strain>
    </source>
</reference>
<feature type="transmembrane region" description="Helical" evidence="1">
    <location>
        <begin position="193"/>
        <end position="214"/>
    </location>
</feature>
<feature type="transmembrane region" description="Helical" evidence="1">
    <location>
        <begin position="113"/>
        <end position="133"/>
    </location>
</feature>
<sequence length="257" mass="27838">MSPSIFAKYAPGQSSAIAVVVVCAILATLALSFVLVRLVWVTGAARYGRSESTRHSRMGFFFRTQLGVFVGCLLACNLLTSISGLISINWIAVGGVKEGFNCTSQAVLSEMGNFGSAYFMVVLGIHAFNSLVLRNRHANWINTVLVVGGWVATIVIGVAPAFVSGKAGPLYGATSFNCGFTQRYPVQHLLQHFLPTFLASVLSTVIYSLVFLILRGTLTINGGLRLNLNPESRWLGNSGSFLEYQRFVNSIGRSMLW</sequence>
<dbReference type="Proteomes" id="UP000298327">
    <property type="component" value="Unassembled WGS sequence"/>
</dbReference>
<evidence type="ECO:0000313" key="2">
    <source>
        <dbReference type="EMBL" id="TFY60814.1"/>
    </source>
</evidence>
<evidence type="ECO:0000256" key="1">
    <source>
        <dbReference type="SAM" id="Phobius"/>
    </source>
</evidence>
<evidence type="ECO:0008006" key="4">
    <source>
        <dbReference type="Google" id="ProtNLM"/>
    </source>
</evidence>
<gene>
    <name evidence="2" type="ORF">EVG20_g7286</name>
</gene>
<feature type="transmembrane region" description="Helical" evidence="1">
    <location>
        <begin position="140"/>
        <end position="163"/>
    </location>
</feature>
<dbReference type="Gene3D" id="1.20.1070.10">
    <property type="entry name" value="Rhodopsin 7-helix transmembrane proteins"/>
    <property type="match status" value="1"/>
</dbReference>
<proteinExistence type="predicted"/>
<keyword evidence="1" id="KW-0472">Membrane</keyword>
<comment type="caution">
    <text evidence="2">The sequence shown here is derived from an EMBL/GenBank/DDBJ whole genome shotgun (WGS) entry which is preliminary data.</text>
</comment>
<name>A0A4Y9YE47_9AGAM</name>
<dbReference type="STRING" id="205917.A0A4Y9YE47"/>
<keyword evidence="1" id="KW-1133">Transmembrane helix</keyword>
<dbReference type="OrthoDB" id="100006at2759"/>
<dbReference type="AlphaFoldDB" id="A0A4Y9YE47"/>
<keyword evidence="3" id="KW-1185">Reference proteome</keyword>
<feature type="transmembrane region" description="Helical" evidence="1">
    <location>
        <begin position="16"/>
        <end position="40"/>
    </location>
</feature>
<protein>
    <recommendedName>
        <fullName evidence="4">Glucose receptor Git3 N-terminal domain-containing protein</fullName>
    </recommendedName>
</protein>